<feature type="signal peptide" evidence="3">
    <location>
        <begin position="1"/>
        <end position="31"/>
    </location>
</feature>
<name>A0ABM1M429_NICVS</name>
<keyword evidence="3" id="KW-0732">Signal</keyword>
<dbReference type="InterPro" id="IPR016186">
    <property type="entry name" value="C-type_lectin-like/link_sf"/>
</dbReference>
<dbReference type="PROSITE" id="PS00615">
    <property type="entry name" value="C_TYPE_LECTIN_1"/>
    <property type="match status" value="1"/>
</dbReference>
<evidence type="ECO:0000313" key="5">
    <source>
        <dbReference type="Proteomes" id="UP000695000"/>
    </source>
</evidence>
<dbReference type="Gene3D" id="3.10.100.10">
    <property type="entry name" value="Mannose-Binding Protein A, subunit A"/>
    <property type="match status" value="1"/>
</dbReference>
<dbReference type="InterPro" id="IPR050828">
    <property type="entry name" value="C-type_lectin/matrix_domain"/>
</dbReference>
<feature type="compositionally biased region" description="Basic residues" evidence="2">
    <location>
        <begin position="267"/>
        <end position="276"/>
    </location>
</feature>
<dbReference type="PROSITE" id="PS50041">
    <property type="entry name" value="C_TYPE_LECTIN_2"/>
    <property type="match status" value="1"/>
</dbReference>
<dbReference type="RefSeq" id="XP_017769328.1">
    <property type="nucleotide sequence ID" value="XM_017913839.1"/>
</dbReference>
<dbReference type="InterPro" id="IPR018378">
    <property type="entry name" value="C-type_lectin_CS"/>
</dbReference>
<dbReference type="PANTHER" id="PTHR45710">
    <property type="entry name" value="C-TYPE LECTIN DOMAIN-CONTAINING PROTEIN 180"/>
    <property type="match status" value="1"/>
</dbReference>
<dbReference type="Proteomes" id="UP000695000">
    <property type="component" value="Unplaced"/>
</dbReference>
<evidence type="ECO:0000313" key="6">
    <source>
        <dbReference type="RefSeq" id="XP_017769328.1"/>
    </source>
</evidence>
<gene>
    <name evidence="6 7" type="primary">LOC108557357</name>
</gene>
<feature type="compositionally biased region" description="Polar residues" evidence="2">
    <location>
        <begin position="251"/>
        <end position="262"/>
    </location>
</feature>
<dbReference type="SMART" id="SM00034">
    <property type="entry name" value="CLECT"/>
    <property type="match status" value="1"/>
</dbReference>
<sequence>MDTSDSSKMILGRTMKTSLFLFFALLAISSASRDERHSEKDKSYACPPNFMRLSYKCYYFSNYTATWQDAYWKCSELRSNIATIKNGNQDKVVRRTLDQKGLAPKEWWVGGRYDWGTMSWKWAESGKSVQYNGFHEDFNLMHDKDSLLWNCIILDPAKQYRWNSRMCTESKYFICQSKIRTIGNKDRKKLQKRFRTDKHNKLNEVPVPEIQTNSIGTARKQYDKNILNKVSFAARPKEVTMYSRKNKKETQSLQFNNGTQADMPSRRGSKPRKLRKQKEGGGRRKHNKIMYKTYYEGTPSPYLPRVLVEEFSYS</sequence>
<evidence type="ECO:0000259" key="4">
    <source>
        <dbReference type="PROSITE" id="PS50041"/>
    </source>
</evidence>
<keyword evidence="1" id="KW-1015">Disulfide bond</keyword>
<evidence type="ECO:0000256" key="3">
    <source>
        <dbReference type="SAM" id="SignalP"/>
    </source>
</evidence>
<protein>
    <submittedName>
        <fullName evidence="6 7">Uncharacterized protein LOC108557357</fullName>
    </submittedName>
</protein>
<reference evidence="6 7" key="1">
    <citation type="submission" date="2025-05" db="UniProtKB">
        <authorList>
            <consortium name="RefSeq"/>
        </authorList>
    </citation>
    <scope>IDENTIFICATION</scope>
    <source>
        <tissue evidence="6 7">Whole Larva</tissue>
    </source>
</reference>
<dbReference type="RefSeq" id="XP_017769329.1">
    <property type="nucleotide sequence ID" value="XM_017913840.1"/>
</dbReference>
<dbReference type="SUPFAM" id="SSF56436">
    <property type="entry name" value="C-type lectin-like"/>
    <property type="match status" value="1"/>
</dbReference>
<dbReference type="InterPro" id="IPR016187">
    <property type="entry name" value="CTDL_fold"/>
</dbReference>
<dbReference type="GeneID" id="108557357"/>
<feature type="chain" id="PRO_5045022671" evidence="3">
    <location>
        <begin position="32"/>
        <end position="314"/>
    </location>
</feature>
<dbReference type="CDD" id="cd00037">
    <property type="entry name" value="CLECT"/>
    <property type="match status" value="1"/>
</dbReference>
<organism evidence="5 7">
    <name type="scientific">Nicrophorus vespilloides</name>
    <name type="common">Boreal carrion beetle</name>
    <dbReference type="NCBI Taxonomy" id="110193"/>
    <lineage>
        <taxon>Eukaryota</taxon>
        <taxon>Metazoa</taxon>
        <taxon>Ecdysozoa</taxon>
        <taxon>Arthropoda</taxon>
        <taxon>Hexapoda</taxon>
        <taxon>Insecta</taxon>
        <taxon>Pterygota</taxon>
        <taxon>Neoptera</taxon>
        <taxon>Endopterygota</taxon>
        <taxon>Coleoptera</taxon>
        <taxon>Polyphaga</taxon>
        <taxon>Staphyliniformia</taxon>
        <taxon>Silphidae</taxon>
        <taxon>Nicrophorinae</taxon>
        <taxon>Nicrophorus</taxon>
    </lineage>
</organism>
<evidence type="ECO:0000256" key="2">
    <source>
        <dbReference type="SAM" id="MobiDB-lite"/>
    </source>
</evidence>
<dbReference type="Pfam" id="PF00059">
    <property type="entry name" value="Lectin_C"/>
    <property type="match status" value="1"/>
</dbReference>
<dbReference type="PANTHER" id="PTHR45710:SF26">
    <property type="entry name" value="RH26557P"/>
    <property type="match status" value="1"/>
</dbReference>
<dbReference type="InterPro" id="IPR001304">
    <property type="entry name" value="C-type_lectin-like"/>
</dbReference>
<evidence type="ECO:0000313" key="7">
    <source>
        <dbReference type="RefSeq" id="XP_017769329.1"/>
    </source>
</evidence>
<feature type="domain" description="C-type lectin" evidence="4">
    <location>
        <begin position="53"/>
        <end position="176"/>
    </location>
</feature>
<accession>A0ABM1M429</accession>
<evidence type="ECO:0000256" key="1">
    <source>
        <dbReference type="ARBA" id="ARBA00023157"/>
    </source>
</evidence>
<feature type="region of interest" description="Disordered" evidence="2">
    <location>
        <begin position="245"/>
        <end position="287"/>
    </location>
</feature>
<proteinExistence type="predicted"/>
<keyword evidence="5" id="KW-1185">Reference proteome</keyword>